<dbReference type="PANTHER" id="PTHR10037:SF209">
    <property type="entry name" value="VOLTAGE-DEPENDENT T-TYPE CALCIUM CHANNEL SUBUNIT ALPHA"/>
    <property type="match status" value="1"/>
</dbReference>
<dbReference type="Proteomes" id="UP001187315">
    <property type="component" value="Unassembled WGS sequence"/>
</dbReference>
<comment type="catalytic activity">
    <reaction evidence="14">
        <text>Ca(2+)(in) = Ca(2+)(out)</text>
        <dbReference type="Rhea" id="RHEA:29671"/>
        <dbReference type="ChEBI" id="CHEBI:29108"/>
    </reaction>
</comment>
<feature type="compositionally biased region" description="Basic and acidic residues" evidence="16">
    <location>
        <begin position="686"/>
        <end position="705"/>
    </location>
</feature>
<keyword evidence="7" id="KW-0106">Calcium</keyword>
<evidence type="ECO:0000256" key="15">
    <source>
        <dbReference type="SAM" id="Coils"/>
    </source>
</evidence>
<feature type="region of interest" description="Disordered" evidence="16">
    <location>
        <begin position="868"/>
        <end position="901"/>
    </location>
</feature>
<feature type="region of interest" description="Disordered" evidence="16">
    <location>
        <begin position="321"/>
        <end position="419"/>
    </location>
</feature>
<evidence type="ECO:0000256" key="5">
    <source>
        <dbReference type="ARBA" id="ARBA00022692"/>
    </source>
</evidence>
<dbReference type="GO" id="GO:0043005">
    <property type="term" value="C:neuron projection"/>
    <property type="evidence" value="ECO:0007669"/>
    <property type="project" value="TreeGrafter"/>
</dbReference>
<dbReference type="Gene3D" id="1.20.120.350">
    <property type="entry name" value="Voltage-gated potassium channels. Chain C"/>
    <property type="match status" value="3"/>
</dbReference>
<dbReference type="FunFam" id="1.20.120.350:FF:000008">
    <property type="entry name" value="Voltage-dependent T-type calcium channel subunit alpha"/>
    <property type="match status" value="1"/>
</dbReference>
<dbReference type="InterPro" id="IPR005445">
    <property type="entry name" value="VDCC_T_a1"/>
</dbReference>
<evidence type="ECO:0000256" key="17">
    <source>
        <dbReference type="SAM" id="Phobius"/>
    </source>
</evidence>
<keyword evidence="8" id="KW-0851">Voltage-gated channel</keyword>
<evidence type="ECO:0000256" key="6">
    <source>
        <dbReference type="ARBA" id="ARBA00022737"/>
    </source>
</evidence>
<dbReference type="FunFam" id="1.20.120.350:FF:000009">
    <property type="entry name" value="Voltage-dependent T-type calcium channel subunit alpha"/>
    <property type="match status" value="1"/>
</dbReference>
<feature type="region of interest" description="Disordered" evidence="16">
    <location>
        <begin position="681"/>
        <end position="710"/>
    </location>
</feature>
<organism evidence="19 20">
    <name type="scientific">Tachysurus vachellii</name>
    <name type="common">Darkbarbel catfish</name>
    <name type="synonym">Pelteobagrus vachellii</name>
    <dbReference type="NCBI Taxonomy" id="175792"/>
    <lineage>
        <taxon>Eukaryota</taxon>
        <taxon>Metazoa</taxon>
        <taxon>Chordata</taxon>
        <taxon>Craniata</taxon>
        <taxon>Vertebrata</taxon>
        <taxon>Euteleostomi</taxon>
        <taxon>Actinopterygii</taxon>
        <taxon>Neopterygii</taxon>
        <taxon>Teleostei</taxon>
        <taxon>Ostariophysi</taxon>
        <taxon>Siluriformes</taxon>
        <taxon>Bagridae</taxon>
        <taxon>Tachysurus</taxon>
    </lineage>
</organism>
<keyword evidence="13" id="KW-0407">Ion channel</keyword>
<dbReference type="Gene3D" id="1.10.287.70">
    <property type="match status" value="4"/>
</dbReference>
<reference evidence="19" key="1">
    <citation type="submission" date="2023-08" db="EMBL/GenBank/DDBJ databases">
        <title>Pelteobagrus vachellii genome.</title>
        <authorList>
            <person name="Liu H."/>
        </authorList>
    </citation>
    <scope>NUCLEOTIDE SEQUENCE</scope>
    <source>
        <strain evidence="19">PRFRI_2022a</strain>
        <tissue evidence="19">Muscle</tissue>
    </source>
</reference>
<dbReference type="GO" id="GO:0001518">
    <property type="term" value="C:voltage-gated sodium channel complex"/>
    <property type="evidence" value="ECO:0007669"/>
    <property type="project" value="TreeGrafter"/>
</dbReference>
<feature type="region of interest" description="Disordered" evidence="16">
    <location>
        <begin position="1756"/>
        <end position="1791"/>
    </location>
</feature>
<dbReference type="FunFam" id="1.10.287.70:FF:000018">
    <property type="entry name" value="Voltage-dependent T-type calcium channel subunit alpha"/>
    <property type="match status" value="1"/>
</dbReference>
<feature type="region of interest" description="Disordered" evidence="16">
    <location>
        <begin position="1579"/>
        <end position="1613"/>
    </location>
</feature>
<feature type="transmembrane region" description="Helical" evidence="17">
    <location>
        <begin position="1327"/>
        <end position="1346"/>
    </location>
</feature>
<evidence type="ECO:0000256" key="1">
    <source>
        <dbReference type="ARBA" id="ARBA00004141"/>
    </source>
</evidence>
<dbReference type="FunFam" id="1.10.287.70:FF:000054">
    <property type="entry name" value="Voltage-dependent T-type calcium channel subunit alpha"/>
    <property type="match status" value="1"/>
</dbReference>
<comment type="subcellular location">
    <subcellularLocation>
        <location evidence="1">Membrane</location>
        <topology evidence="1">Multi-pass membrane protein</topology>
    </subcellularLocation>
</comment>
<feature type="transmembrane region" description="Helical" evidence="17">
    <location>
        <begin position="188"/>
        <end position="209"/>
    </location>
</feature>
<dbReference type="Pfam" id="PF00520">
    <property type="entry name" value="Ion_trans"/>
    <property type="match status" value="4"/>
</dbReference>
<accession>A0AA88S6W6</accession>
<feature type="compositionally biased region" description="Acidic residues" evidence="16">
    <location>
        <begin position="376"/>
        <end position="390"/>
    </location>
</feature>
<keyword evidence="20" id="KW-1185">Reference proteome</keyword>
<feature type="compositionally biased region" description="Polar residues" evidence="16">
    <location>
        <begin position="1700"/>
        <end position="1725"/>
    </location>
</feature>
<evidence type="ECO:0000256" key="8">
    <source>
        <dbReference type="ARBA" id="ARBA00022882"/>
    </source>
</evidence>
<evidence type="ECO:0000256" key="2">
    <source>
        <dbReference type="ARBA" id="ARBA00022448"/>
    </source>
</evidence>
<feature type="coiled-coil region" evidence="15">
    <location>
        <begin position="1243"/>
        <end position="1270"/>
    </location>
</feature>
<feature type="domain" description="Ion transport" evidence="18">
    <location>
        <begin position="974"/>
        <end position="1244"/>
    </location>
</feature>
<evidence type="ECO:0000256" key="3">
    <source>
        <dbReference type="ARBA" id="ARBA00022568"/>
    </source>
</evidence>
<feature type="compositionally biased region" description="Basic and acidic residues" evidence="16">
    <location>
        <begin position="1865"/>
        <end position="1876"/>
    </location>
</feature>
<feature type="domain" description="Ion transport" evidence="18">
    <location>
        <begin position="451"/>
        <end position="679"/>
    </location>
</feature>
<feature type="region of interest" description="Disordered" evidence="16">
    <location>
        <begin position="793"/>
        <end position="845"/>
    </location>
</feature>
<dbReference type="GO" id="GO:0086010">
    <property type="term" value="P:membrane depolarization during action potential"/>
    <property type="evidence" value="ECO:0007669"/>
    <property type="project" value="TreeGrafter"/>
</dbReference>
<dbReference type="GO" id="GO:0008332">
    <property type="term" value="F:low voltage-gated calcium channel activity"/>
    <property type="evidence" value="ECO:0007669"/>
    <property type="project" value="TreeGrafter"/>
</dbReference>
<dbReference type="InterPro" id="IPR043203">
    <property type="entry name" value="VGCC_Ca_Na"/>
</dbReference>
<feature type="compositionally biased region" description="Polar residues" evidence="16">
    <location>
        <begin position="338"/>
        <end position="347"/>
    </location>
</feature>
<dbReference type="InterPro" id="IPR005821">
    <property type="entry name" value="Ion_trans_dom"/>
</dbReference>
<feature type="transmembrane region" description="Helical" evidence="17">
    <location>
        <begin position="1109"/>
        <end position="1131"/>
    </location>
</feature>
<feature type="transmembrane region" description="Helical" evidence="17">
    <location>
        <begin position="650"/>
        <end position="673"/>
    </location>
</feature>
<evidence type="ECO:0000256" key="13">
    <source>
        <dbReference type="ARBA" id="ARBA00023303"/>
    </source>
</evidence>
<evidence type="ECO:0000256" key="9">
    <source>
        <dbReference type="ARBA" id="ARBA00022989"/>
    </source>
</evidence>
<evidence type="ECO:0000313" key="19">
    <source>
        <dbReference type="EMBL" id="KAK2828998.1"/>
    </source>
</evidence>
<feature type="transmembrane region" description="Helical" evidence="17">
    <location>
        <begin position="1047"/>
        <end position="1071"/>
    </location>
</feature>
<dbReference type="GO" id="GO:0070509">
    <property type="term" value="P:calcium ion import"/>
    <property type="evidence" value="ECO:0007669"/>
    <property type="project" value="TreeGrafter"/>
</dbReference>
<evidence type="ECO:0000256" key="16">
    <source>
        <dbReference type="SAM" id="MobiDB-lite"/>
    </source>
</evidence>
<keyword evidence="12" id="KW-0325">Glycoprotein</keyword>
<feature type="domain" description="Ion transport" evidence="18">
    <location>
        <begin position="164"/>
        <end position="251"/>
    </location>
</feature>
<dbReference type="FunFam" id="1.10.287.70:FF:000053">
    <property type="entry name" value="Voltage-dependent T-type calcium channel subunit alpha"/>
    <property type="match status" value="1"/>
</dbReference>
<dbReference type="InterPro" id="IPR027359">
    <property type="entry name" value="Volt_channel_dom_sf"/>
</dbReference>
<feature type="transmembrane region" description="Helical" evidence="17">
    <location>
        <begin position="1290"/>
        <end position="1307"/>
    </location>
</feature>
<feature type="transmembrane region" description="Helical" evidence="17">
    <location>
        <begin position="1210"/>
        <end position="1234"/>
    </location>
</feature>
<feature type="transmembrane region" description="Helical" evidence="17">
    <location>
        <begin position="573"/>
        <end position="595"/>
    </location>
</feature>
<evidence type="ECO:0000256" key="4">
    <source>
        <dbReference type="ARBA" id="ARBA00022673"/>
    </source>
</evidence>
<dbReference type="GO" id="GO:0005891">
    <property type="term" value="C:voltage-gated calcium channel complex"/>
    <property type="evidence" value="ECO:0007669"/>
    <property type="project" value="InterPro"/>
</dbReference>
<feature type="transmembrane region" description="Helical" evidence="17">
    <location>
        <begin position="1014"/>
        <end position="1035"/>
    </location>
</feature>
<keyword evidence="2" id="KW-0813">Transport</keyword>
<dbReference type="EMBL" id="JAVHJS010000018">
    <property type="protein sequence ID" value="KAK2828998.1"/>
    <property type="molecule type" value="Genomic_DNA"/>
</dbReference>
<feature type="region of interest" description="Disordered" evidence="16">
    <location>
        <begin position="1680"/>
        <end position="1729"/>
    </location>
</feature>
<keyword evidence="10" id="KW-0406">Ion transport</keyword>
<feature type="compositionally biased region" description="Acidic residues" evidence="16">
    <location>
        <begin position="398"/>
        <end position="415"/>
    </location>
</feature>
<feature type="region of interest" description="Disordered" evidence="16">
    <location>
        <begin position="1852"/>
        <end position="1912"/>
    </location>
</feature>
<dbReference type="GO" id="GO:0005248">
    <property type="term" value="F:voltage-gated sodium channel activity"/>
    <property type="evidence" value="ECO:0007669"/>
    <property type="project" value="TreeGrafter"/>
</dbReference>
<evidence type="ECO:0000313" key="20">
    <source>
        <dbReference type="Proteomes" id="UP001187315"/>
    </source>
</evidence>
<feature type="transmembrane region" description="Helical" evidence="17">
    <location>
        <begin position="1512"/>
        <end position="1533"/>
    </location>
</feature>
<proteinExistence type="predicted"/>
<keyword evidence="5 17" id="KW-0812">Transmembrane</keyword>
<keyword evidence="15" id="KW-0175">Coiled coil</keyword>
<evidence type="ECO:0000256" key="11">
    <source>
        <dbReference type="ARBA" id="ARBA00023136"/>
    </source>
</evidence>
<dbReference type="PANTHER" id="PTHR10037">
    <property type="entry name" value="VOLTAGE-GATED CATION CHANNEL CALCIUM AND SODIUM"/>
    <property type="match status" value="1"/>
</dbReference>
<evidence type="ECO:0000256" key="10">
    <source>
        <dbReference type="ARBA" id="ARBA00023065"/>
    </source>
</evidence>
<dbReference type="PRINTS" id="PR01629">
    <property type="entry name" value="TVDCCALPHA1"/>
</dbReference>
<evidence type="ECO:0000256" key="12">
    <source>
        <dbReference type="ARBA" id="ARBA00023180"/>
    </source>
</evidence>
<evidence type="ECO:0000256" key="14">
    <source>
        <dbReference type="ARBA" id="ARBA00036634"/>
    </source>
</evidence>
<dbReference type="GO" id="GO:0045956">
    <property type="term" value="P:positive regulation of calcium ion-dependent exocytosis"/>
    <property type="evidence" value="ECO:0007669"/>
    <property type="project" value="TreeGrafter"/>
</dbReference>
<dbReference type="FunFam" id="1.20.120.350:FF:000007">
    <property type="entry name" value="Voltage-dependent T-type calcium channel subunit alpha"/>
    <property type="match status" value="1"/>
</dbReference>
<name>A0AA88S6W6_TACVA</name>
<keyword evidence="9 17" id="KW-1133">Transmembrane helix</keyword>
<keyword evidence="4" id="KW-0107">Calcium channel</keyword>
<keyword evidence="3" id="KW-0109">Calcium transport</keyword>
<protein>
    <recommendedName>
        <fullName evidence="18">Ion transport domain-containing protein</fullName>
    </recommendedName>
</protein>
<gene>
    <name evidence="19" type="ORF">Q7C36_016988</name>
</gene>
<sequence>MTSEEGPGPLAVGQMGAGLCEDYGPVQRDDIIEEVGPGDDVSSDLSTLVVPFPELAPVVFFCLKQTTCPRNWCIRMVSSPYPQSAAIPSGVTLPTPYYQPQEADERPFICSLAQDNGIVSCSDIPQLREGGTECCLDKEDALQAVGSESFSNTSAMGLCVNWNQYFTRCETGNSNPHKGAINFDNIGYAWIVIFQVITLEGWVEIMYYVMDAHSFYNFIYFILLIIIGSFFMINLCLVVIATQFSETKQREHQLMQEQRARCLRGDCYEELFQLVCHVLRKARRRSVALYYTLRGKAPPPGGGRGRRRGGVKANRGEIQQCRSTQVSHCPHHSKVEHSAQTLDNSVPLSVPPNPEDCPECTALSIREGAGPGEDLANGEEGDGALEEADREENHLEERIDEEEEEEEEEDDEEEVDGQKKKKKKKRRSCFWKCKDLWDEMRVKLWSIVESKYFNRGIMMAILINTISMGIEHHNQPEELTNVLEVCNIVFTSMFTLEMILKLTAFGFFEYLRNPYNIFDGIIVIISVCEIIGQSDGGLSVLRTFRLLRVIKLVRFMPALRRQLVVLMKTMDNVATFCMLLMLFIFIFSILGMHIFGCKFSLKTEAGDTVPDRKNFDSLLWAIVTVFQILTQEDWNMVLYNGMASTSPLAALYFVALMTFGNYVLFNLLVAILVEGFQAEGDANRSYSDDDRSSCNFDEKEKEKDPLQLSDPKICTLTPNGHLDLAPMPNALGVYPAERLSFALGSRKNSVSSLGRTGLEQRSLCPSGGSLYSWTRPVPQGFSWSRRSSWNSVGRTSRSVGVGTGGSLRVRGPHSYQAEHESLLLSPPPLHPHHPHHPPPPLFSRHFVPRRDRRALSLELPELLQVPGAPLTSLHSHQRKKSFSGGPSGAQEHQDCNGKTPAAQQQILSEVYPQVNTRKDREDLEDEIDYSLCFRIQKMIEVYRPDWCETREDWSIFLFSPQNKFRLMCQSIIAHKLFDYVVLAFIFSNCITVALERPKILQGSLERLFLTISNYIFTAIFVGEMTLKVVSMGLYLGDHAYLRSSWNILDGFLVFVSLIDIVVSMAGGAKILGVLRVLRLLRTLRPLRVISRAPGLKLVVETLITSLKPIGNIVLICCAFFIIFGILGVQLFKGKFFHCLGLDVRNITNKSDCLLANYKWVHHKYNFDNLGQALMSLFVLASKDGWVNIMYHGLDAVAVDQQPIINNNPWMLLYFISFLLIVSFFVLNMFVGVVVENFHKCRQHQEVEEAKRREEKRLRRMEKKRRKAQKLPYYASYSHVRLMIHNLCTNHYLDLFITFIICVNVVTMSLEHYSQPHSLEITLKYCNYFFTSTFVLEAMLKLIAFGFRRFFKDRWNQLDLAIVLLSVMGITLEEIEISAALPINPTIIRIMRVLRIARVLKLLKMATGMRALLDTVVQALPQVGNLGLLFMLLFFIYAALGVELFGELVCNEDYPCEGMSRHATFENFGMAFLTLFQVSTGDNWNGIMKDTLRECPPGEYNCNPSLQFISPLYFVSFVLTAQFVLINVVVAVLMKHLDDSNKEAQEEAEMDAEIELELAHGALCCMGGLAAGVGGGVGGEMRGGEGEKQGGGGSGGGSESAPHSPGEHKTNSSNKLYSPVQENIWLDSVSLLIKDTFDGEMLLIDKLSGSVFHHYSSPSSCKDYKSHPEEQIHMAELERVSLRSERGSDPSSSPARPDDLVQTNRTFISSSSFTGTPEDSPGSQAQRPEAELSSILGFPSLTWANTELLTAQYASHSDSSLATGSSEGSLQTTMEEGLSFSVSSSQEPNRGLSTETLRPAFDLHANRVGQSSCQGSLHSSNKACNSEQFSETLSSLSLTSLLSPSSLVPQLVNKSNSTGSLAQGKGGKDSKGEKEGSEGMQLISLRGTGKEKEEASEGEITSQQREAGLRKNR</sequence>
<evidence type="ECO:0000256" key="7">
    <source>
        <dbReference type="ARBA" id="ARBA00022837"/>
    </source>
</evidence>
<keyword evidence="6" id="KW-0677">Repeat</keyword>
<comment type="caution">
    <text evidence="19">The sequence shown here is derived from an EMBL/GenBank/DDBJ whole genome shotgun (WGS) entry which is preliminary data.</text>
</comment>
<feature type="transmembrane region" description="Helical" evidence="17">
    <location>
        <begin position="215"/>
        <end position="240"/>
    </location>
</feature>
<feature type="compositionally biased region" description="Gly residues" evidence="16">
    <location>
        <begin position="1588"/>
        <end position="1597"/>
    </location>
</feature>
<feature type="domain" description="Ion transport" evidence="18">
    <location>
        <begin position="1290"/>
        <end position="1543"/>
    </location>
</feature>
<evidence type="ECO:0000259" key="18">
    <source>
        <dbReference type="Pfam" id="PF00520"/>
    </source>
</evidence>
<keyword evidence="11 17" id="KW-0472">Membrane</keyword>
<feature type="transmembrane region" description="Helical" evidence="17">
    <location>
        <begin position="1410"/>
        <end position="1437"/>
    </location>
</feature>
<dbReference type="SUPFAM" id="SSF81324">
    <property type="entry name" value="Voltage-gated potassium channels"/>
    <property type="match status" value="4"/>
</dbReference>